<dbReference type="EMBL" id="JAUPFM010000010">
    <property type="protein sequence ID" value="KAK2840216.1"/>
    <property type="molecule type" value="Genomic_DNA"/>
</dbReference>
<name>A0AA88MLG1_CHASR</name>
<comment type="caution">
    <text evidence="1">The sequence shown here is derived from an EMBL/GenBank/DDBJ whole genome shotgun (WGS) entry which is preliminary data.</text>
</comment>
<dbReference type="AlphaFoldDB" id="A0AA88MLG1"/>
<keyword evidence="2" id="KW-1185">Reference proteome</keyword>
<protein>
    <submittedName>
        <fullName evidence="1">Uncharacterized protein</fullName>
    </submittedName>
</protein>
<evidence type="ECO:0000313" key="2">
    <source>
        <dbReference type="Proteomes" id="UP001187415"/>
    </source>
</evidence>
<gene>
    <name evidence="1" type="ORF">Q5P01_013956</name>
</gene>
<reference evidence="1" key="1">
    <citation type="submission" date="2023-07" db="EMBL/GenBank/DDBJ databases">
        <title>Chromosome-level Genome Assembly of Striped Snakehead (Channa striata).</title>
        <authorList>
            <person name="Liu H."/>
        </authorList>
    </citation>
    <scope>NUCLEOTIDE SEQUENCE</scope>
    <source>
        <strain evidence="1">Gz</strain>
        <tissue evidence="1">Muscle</tissue>
    </source>
</reference>
<evidence type="ECO:0000313" key="1">
    <source>
        <dbReference type="EMBL" id="KAK2840216.1"/>
    </source>
</evidence>
<accession>A0AA88MLG1</accession>
<proteinExistence type="predicted"/>
<organism evidence="1 2">
    <name type="scientific">Channa striata</name>
    <name type="common">Snakehead murrel</name>
    <name type="synonym">Ophicephalus striatus</name>
    <dbReference type="NCBI Taxonomy" id="64152"/>
    <lineage>
        <taxon>Eukaryota</taxon>
        <taxon>Metazoa</taxon>
        <taxon>Chordata</taxon>
        <taxon>Craniata</taxon>
        <taxon>Vertebrata</taxon>
        <taxon>Euteleostomi</taxon>
        <taxon>Actinopterygii</taxon>
        <taxon>Neopterygii</taxon>
        <taxon>Teleostei</taxon>
        <taxon>Neoteleostei</taxon>
        <taxon>Acanthomorphata</taxon>
        <taxon>Anabantaria</taxon>
        <taxon>Anabantiformes</taxon>
        <taxon>Channoidei</taxon>
        <taxon>Channidae</taxon>
        <taxon>Channa</taxon>
    </lineage>
</organism>
<sequence>MRKIIPPWSRRTESEVEGKLYSITAPQNKVLSEAAADWQTLSSLQLFEPTGPAADDSQSPDHFVTQDASLKFFLLITSWSCRLRF</sequence>
<dbReference type="Proteomes" id="UP001187415">
    <property type="component" value="Unassembled WGS sequence"/>
</dbReference>